<dbReference type="InterPro" id="IPR051397">
    <property type="entry name" value="Zn-ADH-like_protein"/>
</dbReference>
<dbReference type="GO" id="GO:0016491">
    <property type="term" value="F:oxidoreductase activity"/>
    <property type="evidence" value="ECO:0007669"/>
    <property type="project" value="InterPro"/>
</dbReference>
<dbReference type="RefSeq" id="WP_259621383.1">
    <property type="nucleotide sequence ID" value="NZ_JANYMP010000001.1"/>
</dbReference>
<sequence length="257" mass="27150">MRRRASVGLRRRHGIGIQRPGSNAQYTAVPVANTAELPAATPFDHAAALAASGPLAWEELDVARVGSGDWVLVPGAAGSVGVLLVSLALRRGARVVAATRGRRAAGELLALGADAVVDTRDPDLADRLRSLAPRGVDVVVDNVTDPDLWRRYWPAVARRGRIVTAGRAGGHGEPLPVDVVSFYNRRASLTGLVVGDPRPVDAFWAAQHREPLTIPPELVTVFPLERAADAHRLVEAGTKVGHVVLSVDGNAPSEEEG</sequence>
<proteinExistence type="predicted"/>
<dbReference type="InterPro" id="IPR013149">
    <property type="entry name" value="ADH-like_C"/>
</dbReference>
<dbReference type="EMBL" id="JANYMP010000001">
    <property type="protein sequence ID" value="MCS7475884.1"/>
    <property type="molecule type" value="Genomic_DNA"/>
</dbReference>
<dbReference type="Gene3D" id="3.90.180.10">
    <property type="entry name" value="Medium-chain alcohol dehydrogenases, catalytic domain"/>
    <property type="match status" value="1"/>
</dbReference>
<gene>
    <name evidence="2" type="ORF">NZH93_03385</name>
</gene>
<dbReference type="PANTHER" id="PTHR43677">
    <property type="entry name" value="SHORT-CHAIN DEHYDROGENASE/REDUCTASE"/>
    <property type="match status" value="1"/>
</dbReference>
<evidence type="ECO:0000259" key="1">
    <source>
        <dbReference type="SMART" id="SM00829"/>
    </source>
</evidence>
<dbReference type="InterPro" id="IPR020843">
    <property type="entry name" value="ER"/>
</dbReference>
<dbReference type="PANTHER" id="PTHR43677:SF4">
    <property type="entry name" value="QUINONE OXIDOREDUCTASE-LIKE PROTEIN 2"/>
    <property type="match status" value="1"/>
</dbReference>
<dbReference type="Pfam" id="PF00107">
    <property type="entry name" value="ADH_zinc_N"/>
    <property type="match status" value="1"/>
</dbReference>
<feature type="domain" description="Enoyl reductase (ER)" evidence="1">
    <location>
        <begin position="2"/>
        <end position="245"/>
    </location>
</feature>
<dbReference type="SUPFAM" id="SSF50129">
    <property type="entry name" value="GroES-like"/>
    <property type="match status" value="1"/>
</dbReference>
<dbReference type="SMART" id="SM00829">
    <property type="entry name" value="PKS_ER"/>
    <property type="match status" value="1"/>
</dbReference>
<accession>A0A9X2VGT8</accession>
<evidence type="ECO:0000313" key="3">
    <source>
        <dbReference type="Proteomes" id="UP001141259"/>
    </source>
</evidence>
<organism evidence="2 3">
    <name type="scientific">Umezawaea endophytica</name>
    <dbReference type="NCBI Taxonomy" id="1654476"/>
    <lineage>
        <taxon>Bacteria</taxon>
        <taxon>Bacillati</taxon>
        <taxon>Actinomycetota</taxon>
        <taxon>Actinomycetes</taxon>
        <taxon>Pseudonocardiales</taxon>
        <taxon>Pseudonocardiaceae</taxon>
        <taxon>Umezawaea</taxon>
    </lineage>
</organism>
<dbReference type="InterPro" id="IPR036291">
    <property type="entry name" value="NAD(P)-bd_dom_sf"/>
</dbReference>
<keyword evidence="3" id="KW-1185">Reference proteome</keyword>
<reference evidence="2" key="1">
    <citation type="submission" date="2022-08" db="EMBL/GenBank/DDBJ databases">
        <authorList>
            <person name="Tistechok S."/>
            <person name="Samborskyy M."/>
            <person name="Roman I."/>
        </authorList>
    </citation>
    <scope>NUCLEOTIDE SEQUENCE</scope>
    <source>
        <strain evidence="2">DSM 103496</strain>
    </source>
</reference>
<comment type="caution">
    <text evidence="2">The sequence shown here is derived from an EMBL/GenBank/DDBJ whole genome shotgun (WGS) entry which is preliminary data.</text>
</comment>
<dbReference type="InterPro" id="IPR011032">
    <property type="entry name" value="GroES-like_sf"/>
</dbReference>
<dbReference type="AlphaFoldDB" id="A0A9X2VGT8"/>
<protein>
    <submittedName>
        <fullName evidence="2">Zinc-binding alcohol dehydrogenase family protein</fullName>
    </submittedName>
</protein>
<evidence type="ECO:0000313" key="2">
    <source>
        <dbReference type="EMBL" id="MCS7475884.1"/>
    </source>
</evidence>
<dbReference type="SUPFAM" id="SSF51735">
    <property type="entry name" value="NAD(P)-binding Rossmann-fold domains"/>
    <property type="match status" value="1"/>
</dbReference>
<name>A0A9X2VGT8_9PSEU</name>
<dbReference type="Proteomes" id="UP001141259">
    <property type="component" value="Unassembled WGS sequence"/>
</dbReference>